<name>A0A382YXE7_9ZZZZ</name>
<feature type="non-terminal residue" evidence="2">
    <location>
        <position position="261"/>
    </location>
</feature>
<gene>
    <name evidence="2" type="ORF">METZ01_LOCUS440810</name>
</gene>
<feature type="transmembrane region" description="Helical" evidence="1">
    <location>
        <begin position="186"/>
        <end position="203"/>
    </location>
</feature>
<evidence type="ECO:0000313" key="2">
    <source>
        <dbReference type="EMBL" id="SVD87956.1"/>
    </source>
</evidence>
<sequence>TPYTFGLINAGHLNKIFAMAYIPWVLAAAFNCIGKVNLRSILFLALATALQLWANHPQVAYYTWMVIGFYYVWDVGTSIREKTFSVQTCSFPLGGILAGLVLALFMVSDPYVDIYKFQKHSNRGAKSVLDQSGQTRSGTDWNYATQWSFHPKETLSFIYPYHYGLQNSQDLKRGAYWGFMPFTQSTHYLGLVAIIFAILGALLKTPDKVDMVFWVTTVLALITGFGSFFPILYKPFFSILPFFSKFRIPSMIYVLLAITLP</sequence>
<dbReference type="EMBL" id="UINC01179325">
    <property type="protein sequence ID" value="SVD87956.1"/>
    <property type="molecule type" value="Genomic_DNA"/>
</dbReference>
<dbReference type="AlphaFoldDB" id="A0A382YXE7"/>
<keyword evidence="1" id="KW-0812">Transmembrane</keyword>
<organism evidence="2">
    <name type="scientific">marine metagenome</name>
    <dbReference type="NCBI Taxonomy" id="408172"/>
    <lineage>
        <taxon>unclassified sequences</taxon>
        <taxon>metagenomes</taxon>
        <taxon>ecological metagenomes</taxon>
    </lineage>
</organism>
<evidence type="ECO:0008006" key="3">
    <source>
        <dbReference type="Google" id="ProtNLM"/>
    </source>
</evidence>
<keyword evidence="1" id="KW-0472">Membrane</keyword>
<feature type="transmembrane region" description="Helical" evidence="1">
    <location>
        <begin position="59"/>
        <end position="76"/>
    </location>
</feature>
<protein>
    <recommendedName>
        <fullName evidence="3">Glycosyltransferase RgtA/B/C/D-like domain-containing protein</fullName>
    </recommendedName>
</protein>
<feature type="transmembrane region" description="Helical" evidence="1">
    <location>
        <begin position="212"/>
        <end position="233"/>
    </location>
</feature>
<reference evidence="2" key="1">
    <citation type="submission" date="2018-05" db="EMBL/GenBank/DDBJ databases">
        <authorList>
            <person name="Lanie J.A."/>
            <person name="Ng W.-L."/>
            <person name="Kazmierczak K.M."/>
            <person name="Andrzejewski T.M."/>
            <person name="Davidsen T.M."/>
            <person name="Wayne K.J."/>
            <person name="Tettelin H."/>
            <person name="Glass J.I."/>
            <person name="Rusch D."/>
            <person name="Podicherti R."/>
            <person name="Tsui H.-C.T."/>
            <person name="Winkler M.E."/>
        </authorList>
    </citation>
    <scope>NUCLEOTIDE SEQUENCE</scope>
</reference>
<evidence type="ECO:0000256" key="1">
    <source>
        <dbReference type="SAM" id="Phobius"/>
    </source>
</evidence>
<proteinExistence type="predicted"/>
<accession>A0A382YXE7</accession>
<keyword evidence="1" id="KW-1133">Transmembrane helix</keyword>
<feature type="transmembrane region" description="Helical" evidence="1">
    <location>
        <begin position="88"/>
        <end position="107"/>
    </location>
</feature>
<feature type="non-terminal residue" evidence="2">
    <location>
        <position position="1"/>
    </location>
</feature>